<evidence type="ECO:0000313" key="2">
    <source>
        <dbReference type="Proteomes" id="UP000235145"/>
    </source>
</evidence>
<accession>A0A9R1UCT9</accession>
<proteinExistence type="predicted"/>
<protein>
    <recommendedName>
        <fullName evidence="3">hAT-like transposase RNase-H fold domain-containing protein</fullName>
    </recommendedName>
</protein>
<name>A0A9R1UCT9_LACSA</name>
<dbReference type="AlphaFoldDB" id="A0A9R1UCT9"/>
<organism evidence="1 2">
    <name type="scientific">Lactuca sativa</name>
    <name type="common">Garden lettuce</name>
    <dbReference type="NCBI Taxonomy" id="4236"/>
    <lineage>
        <taxon>Eukaryota</taxon>
        <taxon>Viridiplantae</taxon>
        <taxon>Streptophyta</taxon>
        <taxon>Embryophyta</taxon>
        <taxon>Tracheophyta</taxon>
        <taxon>Spermatophyta</taxon>
        <taxon>Magnoliopsida</taxon>
        <taxon>eudicotyledons</taxon>
        <taxon>Gunneridae</taxon>
        <taxon>Pentapetalae</taxon>
        <taxon>asterids</taxon>
        <taxon>campanulids</taxon>
        <taxon>Asterales</taxon>
        <taxon>Asteraceae</taxon>
        <taxon>Cichorioideae</taxon>
        <taxon>Cichorieae</taxon>
        <taxon>Lactucinae</taxon>
        <taxon>Lactuca</taxon>
    </lineage>
</organism>
<dbReference type="PANTHER" id="PTHR46481">
    <property type="entry name" value="ZINC FINGER BED DOMAIN-CONTAINING PROTEIN 4"/>
    <property type="match status" value="1"/>
</dbReference>
<dbReference type="SUPFAM" id="SSF53098">
    <property type="entry name" value="Ribonuclease H-like"/>
    <property type="match status" value="1"/>
</dbReference>
<sequence length="160" mass="18686">MVVTAHFIDGNLILHKRIIKFREIDSHKGEDIGQELLDCIHGWGRKNVMTITLDNAATNNKAMDFQVKKLPNLYEGGKHFQFRCMDHILNLIVKYGLNYQNYHVECIQKAVQYIRLSPQRINKFKKAIKDCGLQMKKFLCGDTPTRWNSNFKLLKSAYQL</sequence>
<dbReference type="EMBL" id="NBSK02000009">
    <property type="protein sequence ID" value="KAJ0184755.1"/>
    <property type="molecule type" value="Genomic_DNA"/>
</dbReference>
<gene>
    <name evidence="1" type="ORF">LSAT_V11C900485380</name>
</gene>
<evidence type="ECO:0000313" key="1">
    <source>
        <dbReference type="EMBL" id="KAJ0184755.1"/>
    </source>
</evidence>
<reference evidence="1 2" key="1">
    <citation type="journal article" date="2017" name="Nat. Commun.">
        <title>Genome assembly with in vitro proximity ligation data and whole-genome triplication in lettuce.</title>
        <authorList>
            <person name="Reyes-Chin-Wo S."/>
            <person name="Wang Z."/>
            <person name="Yang X."/>
            <person name="Kozik A."/>
            <person name="Arikit S."/>
            <person name="Song C."/>
            <person name="Xia L."/>
            <person name="Froenicke L."/>
            <person name="Lavelle D.O."/>
            <person name="Truco M.J."/>
            <person name="Xia R."/>
            <person name="Zhu S."/>
            <person name="Xu C."/>
            <person name="Xu H."/>
            <person name="Xu X."/>
            <person name="Cox K."/>
            <person name="Korf I."/>
            <person name="Meyers B.C."/>
            <person name="Michelmore R.W."/>
        </authorList>
    </citation>
    <scope>NUCLEOTIDE SEQUENCE [LARGE SCALE GENOMIC DNA]</scope>
    <source>
        <strain evidence="2">cv. Salinas</strain>
        <tissue evidence="1">Seedlings</tissue>
    </source>
</reference>
<dbReference type="PANTHER" id="PTHR46481:SF7">
    <property type="entry name" value="ZINC FINGER BED DOMAIN-CONTAINING PROTEIN RICESLEEPER 2-LIKE"/>
    <property type="match status" value="1"/>
</dbReference>
<keyword evidence="2" id="KW-1185">Reference proteome</keyword>
<comment type="caution">
    <text evidence="1">The sequence shown here is derived from an EMBL/GenBank/DDBJ whole genome shotgun (WGS) entry which is preliminary data.</text>
</comment>
<dbReference type="Proteomes" id="UP000235145">
    <property type="component" value="Unassembled WGS sequence"/>
</dbReference>
<dbReference type="InterPro" id="IPR012337">
    <property type="entry name" value="RNaseH-like_sf"/>
</dbReference>
<dbReference type="InterPro" id="IPR052035">
    <property type="entry name" value="ZnF_BED_domain_contain"/>
</dbReference>
<evidence type="ECO:0008006" key="3">
    <source>
        <dbReference type="Google" id="ProtNLM"/>
    </source>
</evidence>